<feature type="region of interest" description="Disordered" evidence="1">
    <location>
        <begin position="81"/>
        <end position="120"/>
    </location>
</feature>
<dbReference type="AlphaFoldDB" id="A0A6A4GE50"/>
<feature type="region of interest" description="Disordered" evidence="1">
    <location>
        <begin position="152"/>
        <end position="177"/>
    </location>
</feature>
<protein>
    <submittedName>
        <fullName evidence="2">Uncharacterized protein</fullName>
    </submittedName>
</protein>
<evidence type="ECO:0000256" key="1">
    <source>
        <dbReference type="SAM" id="MobiDB-lite"/>
    </source>
</evidence>
<feature type="compositionally biased region" description="Polar residues" evidence="1">
    <location>
        <begin position="92"/>
        <end position="101"/>
    </location>
</feature>
<feature type="compositionally biased region" description="Polar residues" evidence="1">
    <location>
        <begin position="152"/>
        <end position="162"/>
    </location>
</feature>
<feature type="compositionally biased region" description="Basic and acidic residues" evidence="1">
    <location>
        <begin position="239"/>
        <end position="253"/>
    </location>
</feature>
<name>A0A6A4GE50_9AGAR</name>
<evidence type="ECO:0000313" key="2">
    <source>
        <dbReference type="EMBL" id="KAE9383849.1"/>
    </source>
</evidence>
<dbReference type="EMBL" id="ML770306">
    <property type="protein sequence ID" value="KAE9383849.1"/>
    <property type="molecule type" value="Genomic_DNA"/>
</dbReference>
<accession>A0A6A4GE50</accession>
<evidence type="ECO:0000313" key="3">
    <source>
        <dbReference type="Proteomes" id="UP000799118"/>
    </source>
</evidence>
<dbReference type="Proteomes" id="UP000799118">
    <property type="component" value="Unassembled WGS sequence"/>
</dbReference>
<organism evidence="2 3">
    <name type="scientific">Gymnopus androsaceus JB14</name>
    <dbReference type="NCBI Taxonomy" id="1447944"/>
    <lineage>
        <taxon>Eukaryota</taxon>
        <taxon>Fungi</taxon>
        <taxon>Dikarya</taxon>
        <taxon>Basidiomycota</taxon>
        <taxon>Agaricomycotina</taxon>
        <taxon>Agaricomycetes</taxon>
        <taxon>Agaricomycetidae</taxon>
        <taxon>Agaricales</taxon>
        <taxon>Marasmiineae</taxon>
        <taxon>Omphalotaceae</taxon>
        <taxon>Gymnopus</taxon>
    </lineage>
</organism>
<reference evidence="2" key="1">
    <citation type="journal article" date="2019" name="Environ. Microbiol.">
        <title>Fungal ecological strategies reflected in gene transcription - a case study of two litter decomposers.</title>
        <authorList>
            <person name="Barbi F."/>
            <person name="Kohler A."/>
            <person name="Barry K."/>
            <person name="Baskaran P."/>
            <person name="Daum C."/>
            <person name="Fauchery L."/>
            <person name="Ihrmark K."/>
            <person name="Kuo A."/>
            <person name="LaButti K."/>
            <person name="Lipzen A."/>
            <person name="Morin E."/>
            <person name="Grigoriev I.V."/>
            <person name="Henrissat B."/>
            <person name="Lindahl B."/>
            <person name="Martin F."/>
        </authorList>
    </citation>
    <scope>NUCLEOTIDE SEQUENCE</scope>
    <source>
        <strain evidence="2">JB14</strain>
    </source>
</reference>
<sequence>MLPRVDRTILKRRANGNLSVALDSAIVDLKINGVIKYEGVKGGAVTLIKMHRLRRLKTKHFLADEQAELDFQSLCSSFGESDDEDIAKRDSLNPSTRQPTASMRRVNTFRSSPSPYPPPVIPRQQRVAQHQHLIAPYFEKESTVLTADVADTPQTEPASPTFASLDDDGDDVASEPSNELLLSGWGGHDDAWWAAEYARRDAAFPREERARKACKQYYQRNRERGCERAKMNYQKRKVKLSEGTDEERAAAHEKKQKSRAQYRQDNRALLAQKAKERRARQRLCKLAARKAVIFEGKNSCI</sequence>
<proteinExistence type="predicted"/>
<feature type="region of interest" description="Disordered" evidence="1">
    <location>
        <begin position="238"/>
        <end position="263"/>
    </location>
</feature>
<keyword evidence="3" id="KW-1185">Reference proteome</keyword>
<gene>
    <name evidence="2" type="ORF">BT96DRAFT_950988</name>
</gene>